<keyword evidence="3" id="KW-0813">Transport</keyword>
<evidence type="ECO:0000256" key="1">
    <source>
        <dbReference type="ARBA" id="ARBA00004389"/>
    </source>
</evidence>
<reference evidence="11 12" key="1">
    <citation type="journal article" date="2017" name="G3 (Bethesda)">
        <title>First Draft Genome Sequence of the Pathogenic Fungus Lomentospora prolificans (Formerly Scedosporium prolificans).</title>
        <authorList>
            <person name="Luo R."/>
            <person name="Zimin A."/>
            <person name="Workman R."/>
            <person name="Fan Y."/>
            <person name="Pertea G."/>
            <person name="Grossman N."/>
            <person name="Wear M.P."/>
            <person name="Jia B."/>
            <person name="Miller H."/>
            <person name="Casadevall A."/>
            <person name="Timp W."/>
            <person name="Zhang S.X."/>
            <person name="Salzberg S.L."/>
        </authorList>
    </citation>
    <scope>NUCLEOTIDE SEQUENCE [LARGE SCALE GENOMIC DNA]</scope>
    <source>
        <strain evidence="11 12">JHH-5317</strain>
    </source>
</reference>
<evidence type="ECO:0000256" key="8">
    <source>
        <dbReference type="ARBA" id="ARBA00023010"/>
    </source>
</evidence>
<dbReference type="Proteomes" id="UP000233524">
    <property type="component" value="Unassembled WGS sequence"/>
</dbReference>
<dbReference type="InterPro" id="IPR023391">
    <property type="entry name" value="Prot_translocase_SecE_dom_sf"/>
</dbReference>
<dbReference type="InterPro" id="IPR001901">
    <property type="entry name" value="Translocase_SecE/Sec61-g"/>
</dbReference>
<dbReference type="PROSITE" id="PS01067">
    <property type="entry name" value="SECE_SEC61G"/>
    <property type="match status" value="1"/>
</dbReference>
<dbReference type="STRING" id="41688.A0A2N3MYG2"/>
<dbReference type="GO" id="GO:0006886">
    <property type="term" value="P:intracellular protein transport"/>
    <property type="evidence" value="ECO:0007669"/>
    <property type="project" value="InterPro"/>
</dbReference>
<comment type="similarity">
    <text evidence="2">Belongs to the SecE/SEC61-gamma family.</text>
</comment>
<evidence type="ECO:0000313" key="11">
    <source>
        <dbReference type="EMBL" id="PKS05210.1"/>
    </source>
</evidence>
<dbReference type="GO" id="GO:0008320">
    <property type="term" value="F:protein transmembrane transporter activity"/>
    <property type="evidence" value="ECO:0007669"/>
    <property type="project" value="InterPro"/>
</dbReference>
<dbReference type="NCBIfam" id="TIGR00327">
    <property type="entry name" value="secE_euk_arch"/>
    <property type="match status" value="1"/>
</dbReference>
<evidence type="ECO:0000256" key="10">
    <source>
        <dbReference type="SAM" id="Phobius"/>
    </source>
</evidence>
<evidence type="ECO:0000256" key="2">
    <source>
        <dbReference type="ARBA" id="ARBA00008274"/>
    </source>
</evidence>
<evidence type="ECO:0008006" key="13">
    <source>
        <dbReference type="Google" id="ProtNLM"/>
    </source>
</evidence>
<keyword evidence="9 10" id="KW-0472">Membrane</keyword>
<evidence type="ECO:0000313" key="12">
    <source>
        <dbReference type="Proteomes" id="UP000233524"/>
    </source>
</evidence>
<dbReference type="InParanoid" id="A0A2N3MYG2"/>
<dbReference type="GO" id="GO:0005789">
    <property type="term" value="C:endoplasmic reticulum membrane"/>
    <property type="evidence" value="ECO:0007669"/>
    <property type="project" value="UniProtKB-SubCell"/>
</dbReference>
<dbReference type="VEuPathDB" id="FungiDB:jhhlp_008579"/>
<dbReference type="InterPro" id="IPR008158">
    <property type="entry name" value="Translocase_Sec61-g"/>
</dbReference>
<dbReference type="AlphaFoldDB" id="A0A2N3MYG2"/>
<feature type="transmembrane region" description="Helical" evidence="10">
    <location>
        <begin position="34"/>
        <end position="55"/>
    </location>
</feature>
<evidence type="ECO:0000256" key="6">
    <source>
        <dbReference type="ARBA" id="ARBA00022927"/>
    </source>
</evidence>
<keyword evidence="5" id="KW-0256">Endoplasmic reticulum</keyword>
<dbReference type="Gene3D" id="1.20.5.820">
    <property type="entry name" value="Preprotein translocase SecE subunit"/>
    <property type="match status" value="1"/>
</dbReference>
<protein>
    <recommendedName>
        <fullName evidence="13">Protein translocase SEC61 complex gamma subunit, archaeal and eukaryotic</fullName>
    </recommendedName>
</protein>
<sequence length="70" mass="7919">MSDQIQEILDVPREFLKDGMQFINRSQKPDRKEFIRICQAVGTGFLIMGFVGYIVKLIHIPVNNVLVGAA</sequence>
<dbReference type="FunCoup" id="A0A2N3MYG2">
    <property type="interactions" value="483"/>
</dbReference>
<keyword evidence="8" id="KW-0811">Translocation</keyword>
<dbReference type="PANTHER" id="PTHR12309">
    <property type="entry name" value="SEC61 GAMMA SUBUNIT"/>
    <property type="match status" value="1"/>
</dbReference>
<comment type="caution">
    <text evidence="11">The sequence shown here is derived from an EMBL/GenBank/DDBJ whole genome shotgun (WGS) entry which is preliminary data.</text>
</comment>
<keyword evidence="6" id="KW-0653">Protein transport</keyword>
<dbReference type="SUPFAM" id="SSF103456">
    <property type="entry name" value="Preprotein translocase SecE subunit"/>
    <property type="match status" value="1"/>
</dbReference>
<evidence type="ECO:0000256" key="5">
    <source>
        <dbReference type="ARBA" id="ARBA00022824"/>
    </source>
</evidence>
<evidence type="ECO:0000256" key="7">
    <source>
        <dbReference type="ARBA" id="ARBA00022989"/>
    </source>
</evidence>
<gene>
    <name evidence="11" type="ORF">jhhlp_008579</name>
</gene>
<organism evidence="11 12">
    <name type="scientific">Lomentospora prolificans</name>
    <dbReference type="NCBI Taxonomy" id="41688"/>
    <lineage>
        <taxon>Eukaryota</taxon>
        <taxon>Fungi</taxon>
        <taxon>Dikarya</taxon>
        <taxon>Ascomycota</taxon>
        <taxon>Pezizomycotina</taxon>
        <taxon>Sordariomycetes</taxon>
        <taxon>Hypocreomycetidae</taxon>
        <taxon>Microascales</taxon>
        <taxon>Microascaceae</taxon>
        <taxon>Lomentospora</taxon>
    </lineage>
</organism>
<dbReference type="OrthoDB" id="2401875at2759"/>
<dbReference type="Pfam" id="PF00584">
    <property type="entry name" value="SecE"/>
    <property type="match status" value="1"/>
</dbReference>
<evidence type="ECO:0000256" key="9">
    <source>
        <dbReference type="ARBA" id="ARBA00023136"/>
    </source>
</evidence>
<keyword evidence="12" id="KW-1185">Reference proteome</keyword>
<dbReference type="EMBL" id="NLAX01001623">
    <property type="protein sequence ID" value="PKS05210.1"/>
    <property type="molecule type" value="Genomic_DNA"/>
</dbReference>
<dbReference type="GO" id="GO:0006605">
    <property type="term" value="P:protein targeting"/>
    <property type="evidence" value="ECO:0007669"/>
    <property type="project" value="InterPro"/>
</dbReference>
<accession>A0A2N3MYG2</accession>
<proteinExistence type="inferred from homology"/>
<dbReference type="HAMAP" id="MF_00422">
    <property type="entry name" value="SecE"/>
    <property type="match status" value="1"/>
</dbReference>
<keyword evidence="7 10" id="KW-1133">Transmembrane helix</keyword>
<evidence type="ECO:0000256" key="3">
    <source>
        <dbReference type="ARBA" id="ARBA00022448"/>
    </source>
</evidence>
<keyword evidence="4 10" id="KW-0812">Transmembrane</keyword>
<name>A0A2N3MYG2_9PEZI</name>
<comment type="subcellular location">
    <subcellularLocation>
        <location evidence="1">Endoplasmic reticulum membrane</location>
        <topology evidence="1">Single-pass membrane protein</topology>
    </subcellularLocation>
</comment>
<evidence type="ECO:0000256" key="4">
    <source>
        <dbReference type="ARBA" id="ARBA00022692"/>
    </source>
</evidence>